<gene>
    <name evidence="1" type="ORF">Bhyg_06144</name>
</gene>
<dbReference type="AlphaFoldDB" id="A0A9Q0N099"/>
<organism evidence="1 2">
    <name type="scientific">Pseudolycoriella hygida</name>
    <dbReference type="NCBI Taxonomy" id="35572"/>
    <lineage>
        <taxon>Eukaryota</taxon>
        <taxon>Metazoa</taxon>
        <taxon>Ecdysozoa</taxon>
        <taxon>Arthropoda</taxon>
        <taxon>Hexapoda</taxon>
        <taxon>Insecta</taxon>
        <taxon>Pterygota</taxon>
        <taxon>Neoptera</taxon>
        <taxon>Endopterygota</taxon>
        <taxon>Diptera</taxon>
        <taxon>Nematocera</taxon>
        <taxon>Sciaroidea</taxon>
        <taxon>Sciaridae</taxon>
        <taxon>Pseudolycoriella</taxon>
    </lineage>
</organism>
<proteinExistence type="predicted"/>
<accession>A0A9Q0N099</accession>
<keyword evidence="2" id="KW-1185">Reference proteome</keyword>
<evidence type="ECO:0000313" key="2">
    <source>
        <dbReference type="Proteomes" id="UP001151699"/>
    </source>
</evidence>
<name>A0A9Q0N099_9DIPT</name>
<sequence length="396" mass="46815">MDQNYSLELLKVYAHDIRKLRLESHIAEVTNPPLKKESLRLPLFVLILFSVHHNFHGVEEEDFVAISNETPDSLTLFRKSLDNYISYIPEFFQNVLIHMVFQIGVQRRKTNWKSLFYRRVCFHFSDRKTNNPTYNIAINISKEFKIFIWKRVNSNNSSSNILYEIINDKTTKSGKTVVNVDCLKYTNKFHSYNPERLTYRWLKSSVLLVTYDQMMIFMGTCKDCIIMFHSNKIKEIKIRRDMETLCGKNVQIFIATTTFWRRSSTTVFRDCFDDFGDCFDDCGLLYQIHFLNLLHATQPTCFASRFIPYMSYKQIVTAIGSPKGTWSGKTSCHAITCRKSIELTFLFYGEHQITCELTEHHLYTISFHFDYQRYTTNFRHVLKNITSQNQSFELLI</sequence>
<protein>
    <submittedName>
        <fullName evidence="1">Uncharacterized protein</fullName>
    </submittedName>
</protein>
<reference evidence="1" key="1">
    <citation type="submission" date="2022-07" db="EMBL/GenBank/DDBJ databases">
        <authorList>
            <person name="Trinca V."/>
            <person name="Uliana J.V.C."/>
            <person name="Torres T.T."/>
            <person name="Ward R.J."/>
            <person name="Monesi N."/>
        </authorList>
    </citation>
    <scope>NUCLEOTIDE SEQUENCE</scope>
    <source>
        <strain evidence="1">HSMRA1968</strain>
        <tissue evidence="1">Whole embryos</tissue>
    </source>
</reference>
<dbReference type="EMBL" id="WJQU01000002">
    <property type="protein sequence ID" value="KAJ6641209.1"/>
    <property type="molecule type" value="Genomic_DNA"/>
</dbReference>
<comment type="caution">
    <text evidence="1">The sequence shown here is derived from an EMBL/GenBank/DDBJ whole genome shotgun (WGS) entry which is preliminary data.</text>
</comment>
<evidence type="ECO:0000313" key="1">
    <source>
        <dbReference type="EMBL" id="KAJ6641209.1"/>
    </source>
</evidence>
<dbReference type="Proteomes" id="UP001151699">
    <property type="component" value="Chromosome B"/>
</dbReference>